<evidence type="ECO:0000259" key="6">
    <source>
        <dbReference type="PROSITE" id="PS51372"/>
    </source>
</evidence>
<feature type="domain" description="PRD" evidence="6">
    <location>
        <begin position="184"/>
        <end position="289"/>
    </location>
</feature>
<keyword evidence="7" id="KW-0808">Transferase</keyword>
<dbReference type="InterPro" id="IPR002178">
    <property type="entry name" value="PTS_EIIA_type-2_dom"/>
</dbReference>
<dbReference type="EMBL" id="CYZE01000007">
    <property type="protein sequence ID" value="CUO47456.1"/>
    <property type="molecule type" value="Genomic_DNA"/>
</dbReference>
<evidence type="ECO:0000259" key="5">
    <source>
        <dbReference type="PROSITE" id="PS51094"/>
    </source>
</evidence>
<dbReference type="InterPro" id="IPR011608">
    <property type="entry name" value="PRD"/>
</dbReference>
<dbReference type="InterPro" id="IPR016152">
    <property type="entry name" value="PTrfase/Anion_transptr"/>
</dbReference>
<organism evidence="7 8">
    <name type="scientific">Hungatella hathewayi</name>
    <dbReference type="NCBI Taxonomy" id="154046"/>
    <lineage>
        <taxon>Bacteria</taxon>
        <taxon>Bacillati</taxon>
        <taxon>Bacillota</taxon>
        <taxon>Clostridia</taxon>
        <taxon>Lachnospirales</taxon>
        <taxon>Lachnospiraceae</taxon>
        <taxon>Hungatella</taxon>
    </lineage>
</organism>
<dbReference type="Gene3D" id="1.10.10.10">
    <property type="entry name" value="Winged helix-like DNA-binding domain superfamily/Winged helix DNA-binding domain"/>
    <property type="match status" value="1"/>
</dbReference>
<sequence length="639" mass="73831">MLSKRQLKILMEFCSSPGEVFSSQYFSDRLGVSIRTVKADFDVVKEALDRDGSAVILSMPSKGSILKVLNQERFQDLTERIRREYSDEFPLTEQPMRVKLMISRLLGTNQYLTKEWLEEEMAVSESTLYLDMKLVRKTIEPYQLTMSYESGRGYKIGGLEKNKRQCLIKENIYTLPVGNRNRKSLEMKTVTMIEEIIVETLVDYEFKISDTLFRELIVYVVLSIERMLGGNFIRKKNTNESNISSEREYEIAERILRRSAVKLNFPVMEDEIGLLAIYLKGTGDYDRKSGIPQEVNDFITDSLSLIHQEFSVDFTGDVELNIFLCLHFIPLLTRLQNDMQLDNEMLNEIKQSFPFAFDIAIYFSLLIQKRYGKKIVEGEISYFALCFAYGLENLNAEENAKSILVITPLKQSETILIRQRINQWFKNQIACLDFVNQVDLPAVELQKYDAVFTTHRRLTGAVKDLAVRISMFPNEQDFLRMNMAINGYTSAESVMSKFHEDLVFTGEAGSKEDILERLLTLAEEKYELSPRFRTEILAREELGSTYFGNKIAIPHPLCPITEETFVVAGLLDREISWSESEKVRIVLMVSAEANNPKAFQLWHYLSSLVCNKKLVNELLSDLSYENLLKQLTESLRDKF</sequence>
<keyword evidence="1" id="KW-0677">Repeat</keyword>
<dbReference type="RefSeq" id="WP_055656208.1">
    <property type="nucleotide sequence ID" value="NZ_CABIXC010000007.1"/>
</dbReference>
<dbReference type="PANTHER" id="PTHR30185:SF13">
    <property type="entry name" value="LICABCH OPERON REGULATOR-RELATED"/>
    <property type="match status" value="1"/>
</dbReference>
<keyword evidence="4" id="KW-0804">Transcription</keyword>
<protein>
    <submittedName>
        <fullName evidence="7">Putative licABCH operon regulator</fullName>
        <ecNumber evidence="7">2.7.1.69</ecNumber>
    </submittedName>
</protein>
<name>A0A174FF50_9FIRM</name>
<feature type="domain" description="PTS EIIA type-2" evidence="5">
    <location>
        <begin position="495"/>
        <end position="634"/>
    </location>
</feature>
<evidence type="ECO:0000256" key="3">
    <source>
        <dbReference type="ARBA" id="ARBA00023159"/>
    </source>
</evidence>
<dbReference type="PANTHER" id="PTHR30185">
    <property type="entry name" value="CRYPTIC BETA-GLUCOSIDE BGL OPERON ANTITERMINATOR"/>
    <property type="match status" value="1"/>
</dbReference>
<dbReference type="InterPro" id="IPR007737">
    <property type="entry name" value="Mga_HTH"/>
</dbReference>
<dbReference type="Gene3D" id="1.10.1790.10">
    <property type="entry name" value="PRD domain"/>
    <property type="match status" value="2"/>
</dbReference>
<evidence type="ECO:0000256" key="2">
    <source>
        <dbReference type="ARBA" id="ARBA00023015"/>
    </source>
</evidence>
<dbReference type="Proteomes" id="UP000095651">
    <property type="component" value="Unassembled WGS sequence"/>
</dbReference>
<dbReference type="SUPFAM" id="SSF63520">
    <property type="entry name" value="PTS-regulatory domain, PRD"/>
    <property type="match status" value="2"/>
</dbReference>
<dbReference type="Pfam" id="PF05043">
    <property type="entry name" value="Mga"/>
    <property type="match status" value="1"/>
</dbReference>
<dbReference type="EC" id="2.7.1.69" evidence="7"/>
<dbReference type="SUPFAM" id="SSF55804">
    <property type="entry name" value="Phoshotransferase/anion transport protein"/>
    <property type="match status" value="1"/>
</dbReference>
<proteinExistence type="predicted"/>
<dbReference type="PROSITE" id="PS51372">
    <property type="entry name" value="PRD_2"/>
    <property type="match status" value="2"/>
</dbReference>
<evidence type="ECO:0000256" key="4">
    <source>
        <dbReference type="ARBA" id="ARBA00023163"/>
    </source>
</evidence>
<dbReference type="GO" id="GO:0006355">
    <property type="term" value="P:regulation of DNA-templated transcription"/>
    <property type="evidence" value="ECO:0007669"/>
    <property type="project" value="InterPro"/>
</dbReference>
<evidence type="ECO:0000313" key="8">
    <source>
        <dbReference type="Proteomes" id="UP000095651"/>
    </source>
</evidence>
<dbReference type="InterPro" id="IPR036388">
    <property type="entry name" value="WH-like_DNA-bd_sf"/>
</dbReference>
<gene>
    <name evidence="7" type="primary">licR3_1</name>
    <name evidence="7" type="ORF">ERS852407_02921</name>
</gene>
<dbReference type="Pfam" id="PF00359">
    <property type="entry name" value="PTS_EIIA_2"/>
    <property type="match status" value="1"/>
</dbReference>
<keyword evidence="2" id="KW-0805">Transcription regulation</keyword>
<accession>A0A174FF50</accession>
<dbReference type="InterPro" id="IPR036634">
    <property type="entry name" value="PRD_sf"/>
</dbReference>
<feature type="domain" description="PRD" evidence="6">
    <location>
        <begin position="290"/>
        <end position="397"/>
    </location>
</feature>
<dbReference type="InterPro" id="IPR050661">
    <property type="entry name" value="BglG_antiterminators"/>
</dbReference>
<dbReference type="PROSITE" id="PS51094">
    <property type="entry name" value="PTS_EIIA_TYPE_2"/>
    <property type="match status" value="1"/>
</dbReference>
<dbReference type="AlphaFoldDB" id="A0A174FF50"/>
<keyword evidence="3" id="KW-0010">Activator</keyword>
<dbReference type="GO" id="GO:0016740">
    <property type="term" value="F:transferase activity"/>
    <property type="evidence" value="ECO:0007669"/>
    <property type="project" value="UniProtKB-KW"/>
</dbReference>
<dbReference type="Pfam" id="PF00874">
    <property type="entry name" value="PRD"/>
    <property type="match status" value="2"/>
</dbReference>
<reference evidence="7 8" key="1">
    <citation type="submission" date="2015-09" db="EMBL/GenBank/DDBJ databases">
        <authorList>
            <consortium name="Pathogen Informatics"/>
        </authorList>
    </citation>
    <scope>NUCLEOTIDE SEQUENCE [LARGE SCALE GENOMIC DNA]</scope>
    <source>
        <strain evidence="7 8">2789STDY5608850</strain>
    </source>
</reference>
<evidence type="ECO:0000256" key="1">
    <source>
        <dbReference type="ARBA" id="ARBA00022737"/>
    </source>
</evidence>
<evidence type="ECO:0000313" key="7">
    <source>
        <dbReference type="EMBL" id="CUO47456.1"/>
    </source>
</evidence>
<dbReference type="Gene3D" id="3.40.930.10">
    <property type="entry name" value="Mannitol-specific EII, Chain A"/>
    <property type="match status" value="1"/>
</dbReference>